<evidence type="ECO:0000313" key="2">
    <source>
        <dbReference type="Proteomes" id="UP000245820"/>
    </source>
</evidence>
<dbReference type="Pfam" id="PF24175">
    <property type="entry name" value="SU10_adaptor"/>
    <property type="match status" value="1"/>
</dbReference>
<keyword evidence="2" id="KW-1185">Reference proteome</keyword>
<evidence type="ECO:0000313" key="1">
    <source>
        <dbReference type="EMBL" id="AWL03406.1"/>
    </source>
</evidence>
<dbReference type="OrthoDB" id="7008875at2"/>
<name>A0A2S2DEX6_9BURK</name>
<dbReference type="KEGG" id="mtim:DIR46_02350"/>
<proteinExistence type="predicted"/>
<reference evidence="1 2" key="1">
    <citation type="submission" date="2018-05" db="EMBL/GenBank/DDBJ databases">
        <title>Complete genome sequence of Massilia oculi sp. nov. CCUG 43427T (=DSM 26321T), the type strain of M. oculi, and comparison with genome sequences of other Massilia strains.</title>
        <authorList>
            <person name="Zhu B."/>
        </authorList>
    </citation>
    <scope>NUCLEOTIDE SEQUENCE [LARGE SCALE GENOMIC DNA]</scope>
    <source>
        <strain evidence="1 2">CCUG 43427</strain>
    </source>
</reference>
<gene>
    <name evidence="1" type="ORF">DIR46_02350</name>
</gene>
<dbReference type="AlphaFoldDB" id="A0A2S2DEX6"/>
<dbReference type="InterPro" id="IPR056209">
    <property type="entry name" value="SU10_adaptor"/>
</dbReference>
<organism evidence="1 2">
    <name type="scientific">Massilia oculi</name>
    <dbReference type="NCBI Taxonomy" id="945844"/>
    <lineage>
        <taxon>Bacteria</taxon>
        <taxon>Pseudomonadati</taxon>
        <taxon>Pseudomonadota</taxon>
        <taxon>Betaproteobacteria</taxon>
        <taxon>Burkholderiales</taxon>
        <taxon>Oxalobacteraceae</taxon>
        <taxon>Telluria group</taxon>
        <taxon>Massilia</taxon>
    </lineage>
</organism>
<dbReference type="EMBL" id="CP029343">
    <property type="protein sequence ID" value="AWL03406.1"/>
    <property type="molecule type" value="Genomic_DNA"/>
</dbReference>
<accession>A0A2S2DEX6</accession>
<protein>
    <submittedName>
        <fullName evidence="1">Uncharacterized protein</fullName>
    </submittedName>
</protein>
<dbReference type="Proteomes" id="UP000245820">
    <property type="component" value="Chromosome"/>
</dbReference>
<dbReference type="RefSeq" id="WP_109343809.1">
    <property type="nucleotide sequence ID" value="NZ_CP029343.1"/>
</dbReference>
<sequence length="203" mass="21951">MAARDYTWLLDAVVSWSHRKDLTPRIPDFVMLAEERMSADLEARGIESSMSITTVAGQSMLPLPTEVIEIRSIGVPGAKPLGHLTADSFNARYDDATTGRPACYATIGDFLYLGPSPDGVYQLNLSARMTLPPLADAEDGSNWLIARNPSLYLAATMAELMIWVRDQEGLATWEGKYQAALGAANSTKGTAGDLVVRNDTSTP</sequence>